<evidence type="ECO:0000313" key="2">
    <source>
        <dbReference type="EMBL" id="KAJ0196046.1"/>
    </source>
</evidence>
<comment type="caution">
    <text evidence="2">The sequence shown here is derived from an EMBL/GenBank/DDBJ whole genome shotgun (WGS) entry which is preliminary data.</text>
</comment>
<name>A0A9R1V0G7_LACSA</name>
<keyword evidence="3" id="KW-1185">Reference proteome</keyword>
<sequence length="565" mass="63706">MTDKSPESMIINEILFRAVFQGESISHLLPYCLESKFPSRFWISIQLVSSAVQWMITNNVQTTLIQERNILDGLMIINEVCTWAKETKIKSFFLKVDLDKAFDSLNWNYLDSIMAQMGFGARWRHWIRASVLINGADTKEFLITKDIRQGNPLSPFLFIIVLEGLNVVIKSIGKQSIFNGCNIPKDEPIISHLFYADDESSNFSNLASILRCFHVSSGLKVNFIKSKVYSIGVSENEIVTCAHILGCEAVVLPIKYLSLPLGTSMALKRNWKPIVEKIRGKLSTWKAKNLSFGGGSMLIKSVLGSLRLYYFSLFRAPMLVISTLEKLGDHFFVGGGCYEKHKLYLSNEGSQLMLGQKKSVNGVWSNVVKIVPNLADFGSDLASLFKIQIGNSKDILMWQPSLNTLVCLIRTRENIALLLKESIEERLIWLGGGSLNERSRRQIWMSYLGLLGSPCCLVGRTARSPTSHLKTKIVPLKVSTFVWRACLDRFPTSIALTRRVNWRGMLYGGFSISVGFTSLPLTQFVTLLSLQLLGGGVRKKKTKNYDCFMLRLYLVHVEGEKHDEI</sequence>
<dbReference type="InterPro" id="IPR000477">
    <property type="entry name" value="RT_dom"/>
</dbReference>
<evidence type="ECO:0000259" key="1">
    <source>
        <dbReference type="Pfam" id="PF00078"/>
    </source>
</evidence>
<evidence type="ECO:0000313" key="3">
    <source>
        <dbReference type="Proteomes" id="UP000235145"/>
    </source>
</evidence>
<gene>
    <name evidence="2" type="ORF">LSAT_V11C700370570</name>
</gene>
<dbReference type="PANTHER" id="PTHR33116:SF79">
    <property type="entry name" value="REVERSE TRANSCRIPTASE DOMAIN, ZINC FINGER, CCHC-TYPE-RELATED"/>
    <property type="match status" value="1"/>
</dbReference>
<dbReference type="EMBL" id="NBSK02000007">
    <property type="protein sequence ID" value="KAJ0196046.1"/>
    <property type="molecule type" value="Genomic_DNA"/>
</dbReference>
<accession>A0A9R1V0G7</accession>
<dbReference type="AlphaFoldDB" id="A0A9R1V0G7"/>
<reference evidence="2 3" key="1">
    <citation type="journal article" date="2017" name="Nat. Commun.">
        <title>Genome assembly with in vitro proximity ligation data and whole-genome triplication in lettuce.</title>
        <authorList>
            <person name="Reyes-Chin-Wo S."/>
            <person name="Wang Z."/>
            <person name="Yang X."/>
            <person name="Kozik A."/>
            <person name="Arikit S."/>
            <person name="Song C."/>
            <person name="Xia L."/>
            <person name="Froenicke L."/>
            <person name="Lavelle D.O."/>
            <person name="Truco M.J."/>
            <person name="Xia R."/>
            <person name="Zhu S."/>
            <person name="Xu C."/>
            <person name="Xu H."/>
            <person name="Xu X."/>
            <person name="Cox K."/>
            <person name="Korf I."/>
            <person name="Meyers B.C."/>
            <person name="Michelmore R.W."/>
        </authorList>
    </citation>
    <scope>NUCLEOTIDE SEQUENCE [LARGE SCALE GENOMIC DNA]</scope>
    <source>
        <strain evidence="3">cv. Salinas</strain>
        <tissue evidence="2">Seedlings</tissue>
    </source>
</reference>
<dbReference type="Proteomes" id="UP000235145">
    <property type="component" value="Unassembled WGS sequence"/>
</dbReference>
<proteinExistence type="predicted"/>
<feature type="domain" description="Reverse transcriptase" evidence="1">
    <location>
        <begin position="57"/>
        <end position="256"/>
    </location>
</feature>
<organism evidence="2 3">
    <name type="scientific">Lactuca sativa</name>
    <name type="common">Garden lettuce</name>
    <dbReference type="NCBI Taxonomy" id="4236"/>
    <lineage>
        <taxon>Eukaryota</taxon>
        <taxon>Viridiplantae</taxon>
        <taxon>Streptophyta</taxon>
        <taxon>Embryophyta</taxon>
        <taxon>Tracheophyta</taxon>
        <taxon>Spermatophyta</taxon>
        <taxon>Magnoliopsida</taxon>
        <taxon>eudicotyledons</taxon>
        <taxon>Gunneridae</taxon>
        <taxon>Pentapetalae</taxon>
        <taxon>asterids</taxon>
        <taxon>campanulids</taxon>
        <taxon>Asterales</taxon>
        <taxon>Asteraceae</taxon>
        <taxon>Cichorioideae</taxon>
        <taxon>Cichorieae</taxon>
        <taxon>Lactucinae</taxon>
        <taxon>Lactuca</taxon>
    </lineage>
</organism>
<protein>
    <recommendedName>
        <fullName evidence="1">Reverse transcriptase domain-containing protein</fullName>
    </recommendedName>
</protein>
<dbReference type="Pfam" id="PF00078">
    <property type="entry name" value="RVT_1"/>
    <property type="match status" value="1"/>
</dbReference>
<dbReference type="PANTHER" id="PTHR33116">
    <property type="entry name" value="REVERSE TRANSCRIPTASE ZINC-BINDING DOMAIN-CONTAINING PROTEIN-RELATED-RELATED"/>
    <property type="match status" value="1"/>
</dbReference>